<dbReference type="NCBIfam" id="NF010816">
    <property type="entry name" value="PRK14220.1"/>
    <property type="match status" value="1"/>
</dbReference>
<keyword evidence="9 14" id="KW-0472">Membrane</keyword>
<evidence type="ECO:0000256" key="13">
    <source>
        <dbReference type="ARBA" id="ARBA00049940"/>
    </source>
</evidence>
<feature type="binding site" evidence="14">
    <location>
        <position position="70"/>
    </location>
    <ligand>
        <name>Na(+)</name>
        <dbReference type="ChEBI" id="CHEBI:29101"/>
        <note>structural</note>
    </ligand>
</feature>
<keyword evidence="7 14" id="KW-0915">Sodium</keyword>
<dbReference type="GeneID" id="65916427"/>
<feature type="transmembrane region" description="Helical" evidence="14">
    <location>
        <begin position="59"/>
        <end position="75"/>
    </location>
</feature>
<feature type="transmembrane region" description="Helical" evidence="14">
    <location>
        <begin position="33"/>
        <end position="52"/>
    </location>
</feature>
<proteinExistence type="inferred from homology"/>
<evidence type="ECO:0000256" key="5">
    <source>
        <dbReference type="ARBA" id="ARBA00022723"/>
    </source>
</evidence>
<dbReference type="GO" id="GO:0005886">
    <property type="term" value="C:plasma membrane"/>
    <property type="evidence" value="ECO:0007669"/>
    <property type="project" value="UniProtKB-SubCell"/>
</dbReference>
<keyword evidence="10 14" id="KW-0407">Ion channel</keyword>
<evidence type="ECO:0000313" key="15">
    <source>
        <dbReference type="EMBL" id="KRK16516.1"/>
    </source>
</evidence>
<evidence type="ECO:0000256" key="12">
    <source>
        <dbReference type="ARBA" id="ARBA00035585"/>
    </source>
</evidence>
<evidence type="ECO:0000256" key="4">
    <source>
        <dbReference type="ARBA" id="ARBA00022692"/>
    </source>
</evidence>
<evidence type="ECO:0000256" key="11">
    <source>
        <dbReference type="ARBA" id="ARBA00035120"/>
    </source>
</evidence>
<evidence type="ECO:0000256" key="9">
    <source>
        <dbReference type="ARBA" id="ARBA00023136"/>
    </source>
</evidence>
<comment type="subcellular location">
    <subcellularLocation>
        <location evidence="1 14">Cell membrane</location>
        <topology evidence="1 14">Multi-pass membrane protein</topology>
    </subcellularLocation>
</comment>
<dbReference type="InterPro" id="IPR003691">
    <property type="entry name" value="FluC"/>
</dbReference>
<accession>A0A0R1FB01</accession>
<keyword evidence="3 14" id="KW-1003">Cell membrane</keyword>
<dbReference type="GO" id="GO:0062054">
    <property type="term" value="F:fluoride channel activity"/>
    <property type="evidence" value="ECO:0007669"/>
    <property type="project" value="UniProtKB-UniRule"/>
</dbReference>
<keyword evidence="8 14" id="KW-0406">Ion transport</keyword>
<feature type="transmembrane region" description="Helical" evidence="14">
    <location>
        <begin position="95"/>
        <end position="116"/>
    </location>
</feature>
<dbReference type="Proteomes" id="UP000051181">
    <property type="component" value="Unassembled WGS sequence"/>
</dbReference>
<dbReference type="RefSeq" id="WP_056943279.1">
    <property type="nucleotide sequence ID" value="NZ_AZCN01000031.1"/>
</dbReference>
<name>A0A0R1FB01_9LACO</name>
<dbReference type="PANTHER" id="PTHR28259">
    <property type="entry name" value="FLUORIDE EXPORT PROTEIN 1-RELATED"/>
    <property type="match status" value="1"/>
</dbReference>
<keyword evidence="5 14" id="KW-0479">Metal-binding</keyword>
<dbReference type="GO" id="GO:0046872">
    <property type="term" value="F:metal ion binding"/>
    <property type="evidence" value="ECO:0007669"/>
    <property type="project" value="UniProtKB-KW"/>
</dbReference>
<dbReference type="EMBL" id="AZCN01000031">
    <property type="protein sequence ID" value="KRK16516.1"/>
    <property type="molecule type" value="Genomic_DNA"/>
</dbReference>
<evidence type="ECO:0000256" key="1">
    <source>
        <dbReference type="ARBA" id="ARBA00004651"/>
    </source>
</evidence>
<evidence type="ECO:0000256" key="7">
    <source>
        <dbReference type="ARBA" id="ARBA00023053"/>
    </source>
</evidence>
<dbReference type="Pfam" id="PF02537">
    <property type="entry name" value="CRCB"/>
    <property type="match status" value="1"/>
</dbReference>
<dbReference type="PATRIC" id="fig|913848.6.peg.1268"/>
<feature type="binding site" evidence="14">
    <location>
        <position position="73"/>
    </location>
    <ligand>
        <name>Na(+)</name>
        <dbReference type="ChEBI" id="CHEBI:29101"/>
        <note>structural</note>
    </ligand>
</feature>
<reference evidence="15 16" key="1">
    <citation type="journal article" date="2015" name="Genome Announc.">
        <title>Expanding the biotechnology potential of lactobacilli through comparative genomics of 213 strains and associated genera.</title>
        <authorList>
            <person name="Sun Z."/>
            <person name="Harris H.M."/>
            <person name="McCann A."/>
            <person name="Guo C."/>
            <person name="Argimon S."/>
            <person name="Zhang W."/>
            <person name="Yang X."/>
            <person name="Jeffery I.B."/>
            <person name="Cooney J.C."/>
            <person name="Kagawa T.F."/>
            <person name="Liu W."/>
            <person name="Song Y."/>
            <person name="Salvetti E."/>
            <person name="Wrobel A."/>
            <person name="Rasinkangas P."/>
            <person name="Parkhill J."/>
            <person name="Rea M.C."/>
            <person name="O'Sullivan O."/>
            <person name="Ritari J."/>
            <person name="Douillard F.P."/>
            <person name="Paul Ross R."/>
            <person name="Yang R."/>
            <person name="Briner A.E."/>
            <person name="Felis G.E."/>
            <person name="de Vos W.M."/>
            <person name="Barrangou R."/>
            <person name="Klaenhammer T.R."/>
            <person name="Caufield P.W."/>
            <person name="Cui Y."/>
            <person name="Zhang H."/>
            <person name="O'Toole P.W."/>
        </authorList>
    </citation>
    <scope>NUCLEOTIDE SEQUENCE [LARGE SCALE GENOMIC DNA]</scope>
    <source>
        <strain evidence="15 16">DSM 20001</strain>
    </source>
</reference>
<gene>
    <name evidence="14" type="primary">fluC</name>
    <name evidence="14" type="synonym">crcB</name>
    <name evidence="15" type="ORF">FD22_GL001231</name>
</gene>
<comment type="caution">
    <text evidence="15">The sequence shown here is derived from an EMBL/GenBank/DDBJ whole genome shotgun (WGS) entry which is preliminary data.</text>
</comment>
<comment type="catalytic activity">
    <reaction evidence="12">
        <text>fluoride(in) = fluoride(out)</text>
        <dbReference type="Rhea" id="RHEA:76159"/>
        <dbReference type="ChEBI" id="CHEBI:17051"/>
    </reaction>
    <physiologicalReaction direction="left-to-right" evidence="12">
        <dbReference type="Rhea" id="RHEA:76160"/>
    </physiologicalReaction>
</comment>
<evidence type="ECO:0000256" key="14">
    <source>
        <dbReference type="HAMAP-Rule" id="MF_00454"/>
    </source>
</evidence>
<dbReference type="AlphaFoldDB" id="A0A0R1FB01"/>
<keyword evidence="4 14" id="KW-0812">Transmembrane</keyword>
<evidence type="ECO:0000256" key="8">
    <source>
        <dbReference type="ARBA" id="ARBA00023065"/>
    </source>
</evidence>
<keyword evidence="2 14" id="KW-0813">Transport</keyword>
<dbReference type="HAMAP" id="MF_00454">
    <property type="entry name" value="FluC"/>
    <property type="match status" value="1"/>
</dbReference>
<comment type="function">
    <text evidence="13 14">Fluoride-specific ion channel. Important for reducing fluoride concentration in the cell, thus reducing its toxicity.</text>
</comment>
<organism evidence="15 16">
    <name type="scientific">Loigolactobacillus coryniformis subsp. coryniformis KCTC 3167 = DSM 20001</name>
    <dbReference type="NCBI Taxonomy" id="913848"/>
    <lineage>
        <taxon>Bacteria</taxon>
        <taxon>Bacillati</taxon>
        <taxon>Bacillota</taxon>
        <taxon>Bacilli</taxon>
        <taxon>Lactobacillales</taxon>
        <taxon>Lactobacillaceae</taxon>
        <taxon>Loigolactobacillus</taxon>
    </lineage>
</organism>
<evidence type="ECO:0000256" key="10">
    <source>
        <dbReference type="ARBA" id="ARBA00023303"/>
    </source>
</evidence>
<evidence type="ECO:0000256" key="2">
    <source>
        <dbReference type="ARBA" id="ARBA00022448"/>
    </source>
</evidence>
<evidence type="ECO:0000313" key="16">
    <source>
        <dbReference type="Proteomes" id="UP000051181"/>
    </source>
</evidence>
<sequence>MINFVLVGSGAALGACARYHLGELGKRYLKIDFPAVTLFLNLTGSFILAYLFGHHLATPLYLFLGTGILGGYTTFSTFNSELVLLWQRQRYQAMLWYGASSYVCGLLAAVAGIWLATIK</sequence>
<comment type="activity regulation">
    <text evidence="14">Na(+) is not transported, but it plays an essential structural role and its presence is essential for fluoride channel function.</text>
</comment>
<dbReference type="PANTHER" id="PTHR28259:SF16">
    <property type="entry name" value="FLUORIDE-SPECIFIC ION CHANNEL FLUC 2"/>
    <property type="match status" value="1"/>
</dbReference>
<evidence type="ECO:0000256" key="3">
    <source>
        <dbReference type="ARBA" id="ARBA00022475"/>
    </source>
</evidence>
<dbReference type="GO" id="GO:0140114">
    <property type="term" value="P:cellular detoxification of fluoride"/>
    <property type="evidence" value="ECO:0007669"/>
    <property type="project" value="UniProtKB-UniRule"/>
</dbReference>
<comment type="similarity">
    <text evidence="11 14">Belongs to the fluoride channel Fluc/FEX (TC 1.A.43) family.</text>
</comment>
<evidence type="ECO:0000256" key="6">
    <source>
        <dbReference type="ARBA" id="ARBA00022989"/>
    </source>
</evidence>
<keyword evidence="6 14" id="KW-1133">Transmembrane helix</keyword>
<protein>
    <recommendedName>
        <fullName evidence="14">Fluoride-specific ion channel FluC</fullName>
    </recommendedName>
</protein>